<feature type="domain" description="Alpha-D-phosphohexomutase alpha/beta/alpha" evidence="12">
    <location>
        <begin position="173"/>
        <end position="279"/>
    </location>
</feature>
<comment type="caution">
    <text evidence="14">The sequence shown here is derived from an EMBL/GenBank/DDBJ whole genome shotgun (WGS) entry which is preliminary data.</text>
</comment>
<dbReference type="InterPro" id="IPR036900">
    <property type="entry name" value="A-D-PHexomutase_C_sf"/>
</dbReference>
<dbReference type="Gene3D" id="3.40.120.10">
    <property type="entry name" value="Alpha-D-Glucose-1,6-Bisphosphate, subunit A, domain 3"/>
    <property type="match status" value="3"/>
</dbReference>
<evidence type="ECO:0000256" key="5">
    <source>
        <dbReference type="ARBA" id="ARBA00022553"/>
    </source>
</evidence>
<evidence type="ECO:0000256" key="7">
    <source>
        <dbReference type="ARBA" id="ARBA00022842"/>
    </source>
</evidence>
<comment type="cofactor">
    <cofactor evidence="2">
        <name>Mg(2+)</name>
        <dbReference type="ChEBI" id="CHEBI:18420"/>
    </cofactor>
</comment>
<dbReference type="Proteomes" id="UP000031561">
    <property type="component" value="Unassembled WGS sequence"/>
</dbReference>
<evidence type="ECO:0000256" key="1">
    <source>
        <dbReference type="ARBA" id="ARBA00000443"/>
    </source>
</evidence>
<dbReference type="InterPro" id="IPR005841">
    <property type="entry name" value="Alpha-D-phosphohexomutase_SF"/>
</dbReference>
<comment type="catalytic activity">
    <reaction evidence="1">
        <text>alpha-D-glucose 1-phosphate = alpha-D-glucose 6-phosphate</text>
        <dbReference type="Rhea" id="RHEA:23536"/>
        <dbReference type="ChEBI" id="CHEBI:58225"/>
        <dbReference type="ChEBI" id="CHEBI:58601"/>
        <dbReference type="EC" id="5.4.2.2"/>
    </reaction>
</comment>
<keyword evidence="7 9" id="KW-0460">Magnesium</keyword>
<evidence type="ECO:0000313" key="15">
    <source>
        <dbReference type="Proteomes" id="UP000031561"/>
    </source>
</evidence>
<proteinExistence type="inferred from homology"/>
<evidence type="ECO:0000256" key="6">
    <source>
        <dbReference type="ARBA" id="ARBA00022723"/>
    </source>
</evidence>
<dbReference type="RefSeq" id="WP_166274642.1">
    <property type="nucleotide sequence ID" value="NZ_JTHE03000044.1"/>
</dbReference>
<evidence type="ECO:0000259" key="10">
    <source>
        <dbReference type="Pfam" id="PF00408"/>
    </source>
</evidence>
<evidence type="ECO:0000256" key="2">
    <source>
        <dbReference type="ARBA" id="ARBA00001946"/>
    </source>
</evidence>
<evidence type="ECO:0000259" key="12">
    <source>
        <dbReference type="Pfam" id="PF02879"/>
    </source>
</evidence>
<protein>
    <recommendedName>
        <fullName evidence="4">phosphoglucomutase (alpha-D-glucose-1,6-bisphosphate-dependent)</fullName>
        <ecNumber evidence="4">5.4.2.2</ecNumber>
    </recommendedName>
</protein>
<dbReference type="PROSITE" id="PS00710">
    <property type="entry name" value="PGM_PMM"/>
    <property type="match status" value="1"/>
</dbReference>
<evidence type="ECO:0000256" key="9">
    <source>
        <dbReference type="RuleBase" id="RU004326"/>
    </source>
</evidence>
<dbReference type="EMBL" id="JTHE03000044">
    <property type="protein sequence ID" value="MCM1982710.1"/>
    <property type="molecule type" value="Genomic_DNA"/>
</dbReference>
<feature type="domain" description="Alpha-D-phosphohexomutase alpha/beta/alpha" evidence="11">
    <location>
        <begin position="18"/>
        <end position="153"/>
    </location>
</feature>
<dbReference type="PANTHER" id="PTHR22573">
    <property type="entry name" value="PHOSPHOHEXOMUTASE FAMILY MEMBER"/>
    <property type="match status" value="1"/>
</dbReference>
<dbReference type="Pfam" id="PF02878">
    <property type="entry name" value="PGM_PMM_I"/>
    <property type="match status" value="1"/>
</dbReference>
<dbReference type="InterPro" id="IPR005844">
    <property type="entry name" value="A-D-PHexomutase_a/b/a-I"/>
</dbReference>
<dbReference type="InterPro" id="IPR005845">
    <property type="entry name" value="A-D-PHexomutase_a/b/a-II"/>
</dbReference>
<dbReference type="EC" id="5.4.2.2" evidence="4"/>
<dbReference type="InterPro" id="IPR045244">
    <property type="entry name" value="PGM"/>
</dbReference>
<sequence>MNCVTDPGYVRPLLQPIQFGTDGWRGIIAQEFTFERLAWVAPIAAQILERVYGASVPTRTVIVGYDRRFLSEDFAQAVAVAVQQAGYDVLLSDTYAPTPALSWAVKHREALGALVITASHNPGTYSGLKVKGAFGGSVPEEVTQLIQAELATITVPIQAAVPGRLEFFNPWPEYCEVLRTKVKVSQICRAVESGKLAIFVDAMHGATGSGMAQVLGCEVHELRGDRDPLFGGSPPEPLAKYIGGLMEAVRRHREKTGALTVGVVFDGDGDRIAAVDGNGKYLSSQILIPILIDHFAANRGLRGEVIKTVSGSDLMPRVAQMHHLPVFETPIGYKYIADRMLQVDSVLLGGEESGGIGFGTHIPERDGLLSALYLLEAIAEREADLSELFAQLQDKTQYYCHYDRIDLHLSGDEAKDQLIHQLEHQPFSEILGQSVQDVSKADGFKFRLADQSWLLVRFSGTEPVLRLYCEAATLERVHEILNWAKAWALGTDTP</sequence>
<evidence type="ECO:0000256" key="3">
    <source>
        <dbReference type="ARBA" id="ARBA00010231"/>
    </source>
</evidence>
<keyword evidence="8" id="KW-0413">Isomerase</keyword>
<feature type="domain" description="Alpha-D-phosphohexomutase C-terminal" evidence="10">
    <location>
        <begin position="437"/>
        <end position="480"/>
    </location>
</feature>
<evidence type="ECO:0000256" key="8">
    <source>
        <dbReference type="ARBA" id="ARBA00023235"/>
    </source>
</evidence>
<comment type="similarity">
    <text evidence="3 9">Belongs to the phosphohexose mutase family.</text>
</comment>
<evidence type="ECO:0000259" key="13">
    <source>
        <dbReference type="Pfam" id="PF02880"/>
    </source>
</evidence>
<dbReference type="InterPro" id="IPR005846">
    <property type="entry name" value="A-D-PHexomutase_a/b/a-III"/>
</dbReference>
<reference evidence="14 15" key="1">
    <citation type="journal article" date="2015" name="Genome Announc.">
        <title>Draft Genome Sequence of Filamentous Marine Cyanobacterium Lyngbya confervoides Strain BDU141951.</title>
        <authorList>
            <person name="Chandrababunaidu M.M."/>
            <person name="Sen D."/>
            <person name="Tripathy S."/>
        </authorList>
    </citation>
    <scope>NUCLEOTIDE SEQUENCE [LARGE SCALE GENOMIC DNA]</scope>
    <source>
        <strain evidence="14 15">BDU141951</strain>
    </source>
</reference>
<keyword evidence="5" id="KW-0597">Phosphoprotein</keyword>
<accession>A0ABD4T2N8</accession>
<dbReference type="Gene3D" id="3.30.310.50">
    <property type="entry name" value="Alpha-D-phosphohexomutase, C-terminal domain"/>
    <property type="match status" value="1"/>
</dbReference>
<evidence type="ECO:0000256" key="4">
    <source>
        <dbReference type="ARBA" id="ARBA00012728"/>
    </source>
</evidence>
<keyword evidence="15" id="KW-1185">Reference proteome</keyword>
<dbReference type="Pfam" id="PF00408">
    <property type="entry name" value="PGM_PMM_IV"/>
    <property type="match status" value="1"/>
</dbReference>
<dbReference type="SUPFAM" id="SSF55957">
    <property type="entry name" value="Phosphoglucomutase, C-terminal domain"/>
    <property type="match status" value="1"/>
</dbReference>
<dbReference type="PRINTS" id="PR00509">
    <property type="entry name" value="PGMPMM"/>
</dbReference>
<dbReference type="GO" id="GO:0004614">
    <property type="term" value="F:phosphoglucomutase activity"/>
    <property type="evidence" value="ECO:0007669"/>
    <property type="project" value="UniProtKB-EC"/>
</dbReference>
<evidence type="ECO:0000259" key="11">
    <source>
        <dbReference type="Pfam" id="PF02878"/>
    </source>
</evidence>
<evidence type="ECO:0000313" key="14">
    <source>
        <dbReference type="EMBL" id="MCM1982710.1"/>
    </source>
</evidence>
<feature type="domain" description="Alpha-D-phosphohexomutase alpha/beta/alpha" evidence="13">
    <location>
        <begin position="287"/>
        <end position="393"/>
    </location>
</feature>
<dbReference type="InterPro" id="IPR016066">
    <property type="entry name" value="A-D-PHexomutase_CS"/>
</dbReference>
<dbReference type="Pfam" id="PF02880">
    <property type="entry name" value="PGM_PMM_III"/>
    <property type="match status" value="1"/>
</dbReference>
<dbReference type="GO" id="GO:0046872">
    <property type="term" value="F:metal ion binding"/>
    <property type="evidence" value="ECO:0007669"/>
    <property type="project" value="UniProtKB-KW"/>
</dbReference>
<dbReference type="PANTHER" id="PTHR22573:SF2">
    <property type="entry name" value="PHOSPHOGLUCOMUTASE"/>
    <property type="match status" value="1"/>
</dbReference>
<dbReference type="AlphaFoldDB" id="A0ABD4T2N8"/>
<keyword evidence="6 9" id="KW-0479">Metal-binding</keyword>
<dbReference type="CDD" id="cd05800">
    <property type="entry name" value="PGM_like2"/>
    <property type="match status" value="1"/>
</dbReference>
<dbReference type="Pfam" id="PF02879">
    <property type="entry name" value="PGM_PMM_II"/>
    <property type="match status" value="1"/>
</dbReference>
<name>A0ABD4T2N8_9CYAN</name>
<dbReference type="SUPFAM" id="SSF53738">
    <property type="entry name" value="Phosphoglucomutase, first 3 domains"/>
    <property type="match status" value="3"/>
</dbReference>
<gene>
    <name evidence="14" type="ORF">QQ91_0007725</name>
</gene>
<dbReference type="InterPro" id="IPR016055">
    <property type="entry name" value="A-D-PHexomutase_a/b/a-I/II/III"/>
</dbReference>
<dbReference type="InterPro" id="IPR005843">
    <property type="entry name" value="A-D-PHexomutase_C"/>
</dbReference>
<organism evidence="14 15">
    <name type="scientific">Lyngbya confervoides BDU141951</name>
    <dbReference type="NCBI Taxonomy" id="1574623"/>
    <lineage>
        <taxon>Bacteria</taxon>
        <taxon>Bacillati</taxon>
        <taxon>Cyanobacteriota</taxon>
        <taxon>Cyanophyceae</taxon>
        <taxon>Oscillatoriophycideae</taxon>
        <taxon>Oscillatoriales</taxon>
        <taxon>Microcoleaceae</taxon>
        <taxon>Lyngbya</taxon>
    </lineage>
</organism>